<feature type="compositionally biased region" description="Basic residues" evidence="1">
    <location>
        <begin position="212"/>
        <end position="222"/>
    </location>
</feature>
<dbReference type="Gene3D" id="1.20.900.10">
    <property type="entry name" value="Dbl homology (DH) domain"/>
    <property type="match status" value="1"/>
</dbReference>
<feature type="region of interest" description="Disordered" evidence="1">
    <location>
        <begin position="853"/>
        <end position="878"/>
    </location>
</feature>
<evidence type="ECO:0000313" key="4">
    <source>
        <dbReference type="Proteomes" id="UP000313359"/>
    </source>
</evidence>
<dbReference type="OrthoDB" id="660555at2759"/>
<dbReference type="PROSITE" id="PS50010">
    <property type="entry name" value="DH_2"/>
    <property type="match status" value="1"/>
</dbReference>
<feature type="compositionally biased region" description="Acidic residues" evidence="1">
    <location>
        <begin position="646"/>
        <end position="660"/>
    </location>
</feature>
<dbReference type="EMBL" id="ML122253">
    <property type="protein sequence ID" value="RPD65117.1"/>
    <property type="molecule type" value="Genomic_DNA"/>
</dbReference>
<feature type="region of interest" description="Disordered" evidence="1">
    <location>
        <begin position="359"/>
        <end position="378"/>
    </location>
</feature>
<feature type="compositionally biased region" description="Polar residues" evidence="1">
    <location>
        <begin position="359"/>
        <end position="370"/>
    </location>
</feature>
<dbReference type="STRING" id="1328759.A0A5C2SPT8"/>
<feature type="region of interest" description="Disordered" evidence="1">
    <location>
        <begin position="580"/>
        <end position="604"/>
    </location>
</feature>
<protein>
    <recommendedName>
        <fullName evidence="2">DH domain-containing protein</fullName>
    </recommendedName>
</protein>
<dbReference type="GO" id="GO:0005085">
    <property type="term" value="F:guanyl-nucleotide exchange factor activity"/>
    <property type="evidence" value="ECO:0007669"/>
    <property type="project" value="InterPro"/>
</dbReference>
<dbReference type="Pfam" id="PF00621">
    <property type="entry name" value="RhoGEF"/>
    <property type="match status" value="1"/>
</dbReference>
<dbReference type="InterPro" id="IPR035899">
    <property type="entry name" value="DBL_dom_sf"/>
</dbReference>
<dbReference type="InterPro" id="IPR000219">
    <property type="entry name" value="DH_dom"/>
</dbReference>
<accession>A0A5C2SPT8</accession>
<proteinExistence type="predicted"/>
<reference evidence="3" key="1">
    <citation type="journal article" date="2018" name="Genome Biol. Evol.">
        <title>Genomics and development of Lentinus tigrinus, a white-rot wood-decaying mushroom with dimorphic fruiting bodies.</title>
        <authorList>
            <person name="Wu B."/>
            <person name="Xu Z."/>
            <person name="Knudson A."/>
            <person name="Carlson A."/>
            <person name="Chen N."/>
            <person name="Kovaka S."/>
            <person name="LaButti K."/>
            <person name="Lipzen A."/>
            <person name="Pennachio C."/>
            <person name="Riley R."/>
            <person name="Schakwitz W."/>
            <person name="Umezawa K."/>
            <person name="Ohm R.A."/>
            <person name="Grigoriev I.V."/>
            <person name="Nagy L.G."/>
            <person name="Gibbons J."/>
            <person name="Hibbett D."/>
        </authorList>
    </citation>
    <scope>NUCLEOTIDE SEQUENCE [LARGE SCALE GENOMIC DNA]</scope>
    <source>
        <strain evidence="3">ALCF2SS1-6</strain>
    </source>
</reference>
<dbReference type="SUPFAM" id="SSF48065">
    <property type="entry name" value="DBL homology domain (DH-domain)"/>
    <property type="match status" value="2"/>
</dbReference>
<feature type="compositionally biased region" description="Polar residues" evidence="1">
    <location>
        <begin position="517"/>
        <end position="537"/>
    </location>
</feature>
<feature type="region of interest" description="Disordered" evidence="1">
    <location>
        <begin position="617"/>
        <end position="660"/>
    </location>
</feature>
<dbReference type="AlphaFoldDB" id="A0A5C2SPT8"/>
<feature type="compositionally biased region" description="Polar residues" evidence="1">
    <location>
        <begin position="493"/>
        <end position="504"/>
    </location>
</feature>
<gene>
    <name evidence="3" type="ORF">L227DRAFT_280133</name>
</gene>
<feature type="compositionally biased region" description="Low complexity" evidence="1">
    <location>
        <begin position="283"/>
        <end position="329"/>
    </location>
</feature>
<sequence>MAAVAMAVQPLVPPFDPYVPSDVSCVAYSDSQVQFPSTGSLLDSLAPGTSSAPVPRRPSIAINTDAKPSNRSPHPSAALPSHHLIPTGTDDAHSKQEGGDSYAQDAPTPPPVPPKSPIRDRPKSLKPVSILAPTDISPVSRVFSHSVSDTGHSHRASFAGTSEGAPVHPAYITSQHMAARSPPAGRLSFSSDALVVHPSSMDPVTHKASSIRSRRNRLHKTRPYPPSPTHSANSSVLSLLFSRAFGSSEHLSRHNSSRSSPSMGDRSYRPTRSLSDGSSKVILSRPSPSSRSSDTTDSSCTASSSASTSLSYASTSLTTPDSSSPHLSPRNSTRTNKLQKKRPLLAPSAYPYALGTSSAALGRSKSTPTGLGQRAPKNRIWSSAEEARIAAEEADIFGAQEPSHWYPSPTDPSSLRNSGLGPIFEVRRKTSSQALSDLACTGLCSTSLAAYASQLALDTDAAERPPPSHDNAWQAADTHGEPFNPYVHCASPSGETSTSITDAYSPSDKPAFPTLEEATQSSSLGHSQTSNGESSSGFAVVGGYLDRSEDAMRRWTLAMADVPEDVLVLHLERLRKESMAHARGRLPGRRSAAPSQIGHGDDELTIDTRGRRSSFFFGGPREMGLSPRSPSRPRFSVGHYDRDLDGVDSDDDALSDEEDEEDWKTARQVLFCCRELVQTERNYQARLRELASTELSQQYASLVARHIPALLRVSETLLAHVIDDPSAWGVSAAFIGCEEELEAAFVAWSSVVGEFFLEDANLRPPRKLKKHPEDTFSDLGHGAAGLGRIMRTRSQVGIPSSKPSPTATRRYSSAFSDIGHGETSSNLGHGGAGMFTAALGTGLAFGLSVASPSSLEVESPSPKSIPGHSGLSRVPTASSGLGLTRAMTAWKRMSMPSSLSNVPSIAPISPTTAYTHSSHHGHSYHLSLGSTHGHGTPKRPASEQDAKVTARDLAIQPTQRVMRYVLQYRDLLDHTPATSPSRALVERAYESALRIAKKCDRAQAHASFLNQSAHNPKSDKQVSRPQTTTM</sequence>
<evidence type="ECO:0000313" key="3">
    <source>
        <dbReference type="EMBL" id="RPD65117.1"/>
    </source>
</evidence>
<feature type="region of interest" description="Disordered" evidence="1">
    <location>
        <begin position="1008"/>
        <end position="1030"/>
    </location>
</feature>
<feature type="region of interest" description="Disordered" evidence="1">
    <location>
        <begin position="199"/>
        <end position="233"/>
    </location>
</feature>
<feature type="compositionally biased region" description="Pro residues" evidence="1">
    <location>
        <begin position="107"/>
        <end position="116"/>
    </location>
</feature>
<feature type="compositionally biased region" description="Low complexity" evidence="1">
    <location>
        <begin position="853"/>
        <end position="864"/>
    </location>
</feature>
<feature type="region of interest" description="Disordered" evidence="1">
    <location>
        <begin position="44"/>
        <end position="124"/>
    </location>
</feature>
<feature type="region of interest" description="Disordered" evidence="1">
    <location>
        <begin position="912"/>
        <end position="945"/>
    </location>
</feature>
<keyword evidence="4" id="KW-1185">Reference proteome</keyword>
<name>A0A5C2SPT8_9APHY</name>
<evidence type="ECO:0000256" key="1">
    <source>
        <dbReference type="SAM" id="MobiDB-lite"/>
    </source>
</evidence>
<evidence type="ECO:0000259" key="2">
    <source>
        <dbReference type="PROSITE" id="PS50010"/>
    </source>
</evidence>
<dbReference type="Proteomes" id="UP000313359">
    <property type="component" value="Unassembled WGS sequence"/>
</dbReference>
<feature type="compositionally biased region" description="Low complexity" evidence="1">
    <location>
        <begin position="924"/>
        <end position="934"/>
    </location>
</feature>
<organism evidence="3 4">
    <name type="scientific">Lentinus tigrinus ALCF2SS1-6</name>
    <dbReference type="NCBI Taxonomy" id="1328759"/>
    <lineage>
        <taxon>Eukaryota</taxon>
        <taxon>Fungi</taxon>
        <taxon>Dikarya</taxon>
        <taxon>Basidiomycota</taxon>
        <taxon>Agaricomycotina</taxon>
        <taxon>Agaricomycetes</taxon>
        <taxon>Polyporales</taxon>
        <taxon>Polyporaceae</taxon>
        <taxon>Lentinus</taxon>
    </lineage>
</organism>
<feature type="region of interest" description="Disordered" evidence="1">
    <location>
        <begin position="250"/>
        <end position="349"/>
    </location>
</feature>
<feature type="domain" description="DH" evidence="2">
    <location>
        <begin position="952"/>
        <end position="1002"/>
    </location>
</feature>
<feature type="region of interest" description="Disordered" evidence="1">
    <location>
        <begin position="484"/>
        <end position="537"/>
    </location>
</feature>